<dbReference type="RefSeq" id="WP_353644152.1">
    <property type="nucleotide sequence ID" value="NZ_CP159253.1"/>
</dbReference>
<feature type="transmembrane region" description="Helical" evidence="1">
    <location>
        <begin position="6"/>
        <end position="28"/>
    </location>
</feature>
<evidence type="ECO:0000256" key="1">
    <source>
        <dbReference type="SAM" id="Phobius"/>
    </source>
</evidence>
<keyword evidence="1" id="KW-0812">Transmembrane</keyword>
<keyword evidence="1" id="KW-0472">Membrane</keyword>
<gene>
    <name evidence="2" type="ORF">ABVK50_24260</name>
</gene>
<evidence type="ECO:0000313" key="2">
    <source>
        <dbReference type="EMBL" id="XCG48316.1"/>
    </source>
</evidence>
<dbReference type="EMBL" id="CP159253">
    <property type="protein sequence ID" value="XCG48316.1"/>
    <property type="molecule type" value="Genomic_DNA"/>
</dbReference>
<organism evidence="2">
    <name type="scientific">Mesorhizobium sp. WSM2240</name>
    <dbReference type="NCBI Taxonomy" id="3228851"/>
    <lineage>
        <taxon>Bacteria</taxon>
        <taxon>Pseudomonadati</taxon>
        <taxon>Pseudomonadota</taxon>
        <taxon>Alphaproteobacteria</taxon>
        <taxon>Hyphomicrobiales</taxon>
        <taxon>Phyllobacteriaceae</taxon>
        <taxon>Mesorhizobium</taxon>
    </lineage>
</organism>
<name>A0AAU8CNC6_9HYPH</name>
<feature type="transmembrane region" description="Helical" evidence="1">
    <location>
        <begin position="114"/>
        <end position="135"/>
    </location>
</feature>
<feature type="transmembrane region" description="Helical" evidence="1">
    <location>
        <begin position="49"/>
        <end position="75"/>
    </location>
</feature>
<feature type="transmembrane region" description="Helical" evidence="1">
    <location>
        <begin position="81"/>
        <end position="102"/>
    </location>
</feature>
<dbReference type="AlphaFoldDB" id="A0AAU8CNC6"/>
<sequence length="137" mass="14597">MNFAGMNYLAIVVAAIAAFGFGAAWYSVLSKPWIKAARLDPSSKSAPPLAPLLVTSFVCELVMAWVMAGVIGHLGTGRVTLWNGVVSGFFLWLGFLATSTAVNQRYEGYGWDLTIIDAGHWLGVALIMGGVIGWFGV</sequence>
<dbReference type="Pfam" id="PF08570">
    <property type="entry name" value="DUF1761"/>
    <property type="match status" value="1"/>
</dbReference>
<reference evidence="2" key="1">
    <citation type="submission" date="2024-06" db="EMBL/GenBank/DDBJ databases">
        <title>Mesorhizobium karijinii sp. nov., a symbiont of the iconic Swainsona formosa from arid Australia.</title>
        <authorList>
            <person name="Hill Y.J."/>
            <person name="Watkin E.L.J."/>
            <person name="O'Hara G.W."/>
            <person name="Terpolilli J."/>
            <person name="Tye M.L."/>
            <person name="Kohlmeier M.G."/>
        </authorList>
    </citation>
    <scope>NUCLEOTIDE SEQUENCE</scope>
    <source>
        <strain evidence="2">WSM2240</strain>
    </source>
</reference>
<proteinExistence type="predicted"/>
<protein>
    <submittedName>
        <fullName evidence="2">DUF1761 domain-containing protein</fullName>
    </submittedName>
</protein>
<dbReference type="InterPro" id="IPR013879">
    <property type="entry name" value="DUF1761"/>
</dbReference>
<accession>A0AAU8CNC6</accession>
<keyword evidence="1" id="KW-1133">Transmembrane helix</keyword>